<accession>A0A380CWU2</accession>
<proteinExistence type="predicted"/>
<protein>
    <submittedName>
        <fullName evidence="1">Uncharacterized protein</fullName>
    </submittedName>
</protein>
<dbReference type="EMBL" id="UGYW01000002">
    <property type="protein sequence ID" value="SUJ29143.1"/>
    <property type="molecule type" value="Genomic_DNA"/>
</dbReference>
<reference evidence="1 2" key="1">
    <citation type="submission" date="2018-06" db="EMBL/GenBank/DDBJ databases">
        <authorList>
            <consortium name="Pathogen Informatics"/>
            <person name="Doyle S."/>
        </authorList>
    </citation>
    <scope>NUCLEOTIDE SEQUENCE [LARGE SCALE GENOMIC DNA]</scope>
    <source>
        <strain evidence="1 2">NCTC11388</strain>
    </source>
</reference>
<evidence type="ECO:0000313" key="2">
    <source>
        <dbReference type="Proteomes" id="UP000254893"/>
    </source>
</evidence>
<name>A0A380CWU2_SPHSI</name>
<sequence length="102" mass="11562">MANQTESTGPLTSVIDNRVFEMSINENFPINETNYLGDMQYDENAKAVMGLRIVQQPDKTVLVETIVNGKLKATNKFKSVAALLENDRAELKKLEHKMLNEY</sequence>
<gene>
    <name evidence="1" type="ORF">NCTC11388_04542</name>
</gene>
<dbReference type="AlphaFoldDB" id="A0A380CWU2"/>
<dbReference type="Proteomes" id="UP000254893">
    <property type="component" value="Unassembled WGS sequence"/>
</dbReference>
<evidence type="ECO:0000313" key="1">
    <source>
        <dbReference type="EMBL" id="SUJ29143.1"/>
    </source>
</evidence>
<organism evidence="1 2">
    <name type="scientific">Sphingobacterium spiritivorum</name>
    <name type="common">Flavobacterium spiritivorum</name>
    <dbReference type="NCBI Taxonomy" id="258"/>
    <lineage>
        <taxon>Bacteria</taxon>
        <taxon>Pseudomonadati</taxon>
        <taxon>Bacteroidota</taxon>
        <taxon>Sphingobacteriia</taxon>
        <taxon>Sphingobacteriales</taxon>
        <taxon>Sphingobacteriaceae</taxon>
        <taxon>Sphingobacterium</taxon>
    </lineage>
</organism>